<keyword evidence="3 5" id="KW-1133">Transmembrane helix</keyword>
<dbReference type="InterPro" id="IPR020846">
    <property type="entry name" value="MFS_dom"/>
</dbReference>
<feature type="domain" description="Major facilitator superfamily (MFS) profile" evidence="6">
    <location>
        <begin position="38"/>
        <end position="177"/>
    </location>
</feature>
<reference evidence="7" key="1">
    <citation type="submission" date="2022-03" db="EMBL/GenBank/DDBJ databases">
        <authorList>
            <person name="Martin H S."/>
        </authorList>
    </citation>
    <scope>NUCLEOTIDE SEQUENCE</scope>
</reference>
<evidence type="ECO:0000256" key="2">
    <source>
        <dbReference type="ARBA" id="ARBA00022692"/>
    </source>
</evidence>
<evidence type="ECO:0000256" key="5">
    <source>
        <dbReference type="SAM" id="Phobius"/>
    </source>
</evidence>
<dbReference type="InterPro" id="IPR050549">
    <property type="entry name" value="MFS_Trehalose_Transporter"/>
</dbReference>
<comment type="subcellular location">
    <subcellularLocation>
        <location evidence="1">Membrane</location>
        <topology evidence="1">Multi-pass membrane protein</topology>
    </subcellularLocation>
</comment>
<dbReference type="Proteomes" id="UP000837857">
    <property type="component" value="Chromosome 3"/>
</dbReference>
<dbReference type="InterPro" id="IPR011701">
    <property type="entry name" value="MFS"/>
</dbReference>
<keyword evidence="4 5" id="KW-0472">Membrane</keyword>
<keyword evidence="8" id="KW-1185">Reference proteome</keyword>
<dbReference type="PANTHER" id="PTHR48021">
    <property type="match status" value="1"/>
</dbReference>
<evidence type="ECO:0000259" key="6">
    <source>
        <dbReference type="PROSITE" id="PS50850"/>
    </source>
</evidence>
<sequence length="177" mass="19393">MDQGSVSELERINKSAVENGNGVTKEDLYSERQSPFRRQALIVLGTFLLSLSAGATAGFSAVLIPQLQHAKGHNKYSTETVSWVAAISSLALLFGNMISGYLMDRLGRRSSQMLLSLFYIAGWTTIAFANNIHVILVGRFITGFCQETKGKTLLQIEERFRSGKKRKTKGTGDVTSA</sequence>
<evidence type="ECO:0000313" key="8">
    <source>
        <dbReference type="Proteomes" id="UP000837857"/>
    </source>
</evidence>
<feature type="transmembrane region" description="Helical" evidence="5">
    <location>
        <begin position="83"/>
        <end position="102"/>
    </location>
</feature>
<evidence type="ECO:0000313" key="7">
    <source>
        <dbReference type="EMBL" id="CAH2062930.1"/>
    </source>
</evidence>
<evidence type="ECO:0000256" key="3">
    <source>
        <dbReference type="ARBA" id="ARBA00022989"/>
    </source>
</evidence>
<evidence type="ECO:0000256" key="4">
    <source>
        <dbReference type="ARBA" id="ARBA00023136"/>
    </source>
</evidence>
<dbReference type="Pfam" id="PF07690">
    <property type="entry name" value="MFS_1"/>
    <property type="match status" value="1"/>
</dbReference>
<dbReference type="EMBL" id="OW152815">
    <property type="protein sequence ID" value="CAH2062930.1"/>
    <property type="molecule type" value="Genomic_DNA"/>
</dbReference>
<organism evidence="7 8">
    <name type="scientific">Iphiclides podalirius</name>
    <name type="common">scarce swallowtail</name>
    <dbReference type="NCBI Taxonomy" id="110791"/>
    <lineage>
        <taxon>Eukaryota</taxon>
        <taxon>Metazoa</taxon>
        <taxon>Ecdysozoa</taxon>
        <taxon>Arthropoda</taxon>
        <taxon>Hexapoda</taxon>
        <taxon>Insecta</taxon>
        <taxon>Pterygota</taxon>
        <taxon>Neoptera</taxon>
        <taxon>Endopterygota</taxon>
        <taxon>Lepidoptera</taxon>
        <taxon>Glossata</taxon>
        <taxon>Ditrysia</taxon>
        <taxon>Papilionoidea</taxon>
        <taxon>Papilionidae</taxon>
        <taxon>Papilioninae</taxon>
        <taxon>Iphiclides</taxon>
    </lineage>
</organism>
<accession>A0ABN8IPB1</accession>
<dbReference type="PANTHER" id="PTHR48021:SF68">
    <property type="entry name" value="MAJOR FACILITATOR SUPERFAMILY (MFS) PROFILE DOMAIN-CONTAINING PROTEIN"/>
    <property type="match status" value="1"/>
</dbReference>
<name>A0ABN8IPB1_9NEOP</name>
<protein>
    <recommendedName>
        <fullName evidence="6">Major facilitator superfamily (MFS) profile domain-containing protein</fullName>
    </recommendedName>
</protein>
<proteinExistence type="predicted"/>
<keyword evidence="2 5" id="KW-0812">Transmembrane</keyword>
<feature type="transmembrane region" description="Helical" evidence="5">
    <location>
        <begin position="40"/>
        <end position="63"/>
    </location>
</feature>
<dbReference type="InterPro" id="IPR005829">
    <property type="entry name" value="Sugar_transporter_CS"/>
</dbReference>
<dbReference type="PROSITE" id="PS50850">
    <property type="entry name" value="MFS"/>
    <property type="match status" value="1"/>
</dbReference>
<gene>
    <name evidence="7" type="ORF">IPOD504_LOCUS12305</name>
</gene>
<feature type="non-terminal residue" evidence="7">
    <location>
        <position position="1"/>
    </location>
</feature>
<dbReference type="SUPFAM" id="SSF103473">
    <property type="entry name" value="MFS general substrate transporter"/>
    <property type="match status" value="1"/>
</dbReference>
<dbReference type="Gene3D" id="1.20.1250.20">
    <property type="entry name" value="MFS general substrate transporter like domains"/>
    <property type="match status" value="1"/>
</dbReference>
<feature type="transmembrane region" description="Helical" evidence="5">
    <location>
        <begin position="114"/>
        <end position="136"/>
    </location>
</feature>
<dbReference type="InterPro" id="IPR036259">
    <property type="entry name" value="MFS_trans_sf"/>
</dbReference>
<dbReference type="PROSITE" id="PS00216">
    <property type="entry name" value="SUGAR_TRANSPORT_1"/>
    <property type="match status" value="1"/>
</dbReference>
<evidence type="ECO:0000256" key="1">
    <source>
        <dbReference type="ARBA" id="ARBA00004141"/>
    </source>
</evidence>